<dbReference type="PANTHER" id="PTHR32294">
    <property type="entry name" value="DNA POLYMERASE III SUBUNIT ALPHA"/>
    <property type="match status" value="1"/>
</dbReference>
<dbReference type="InterPro" id="IPR041931">
    <property type="entry name" value="DNA_pol3_alpha_thumb_dom"/>
</dbReference>
<organism evidence="10 11">
    <name type="scientific">Entomospira entomophila</name>
    <dbReference type="NCBI Taxonomy" id="2719988"/>
    <lineage>
        <taxon>Bacteria</taxon>
        <taxon>Pseudomonadati</taxon>
        <taxon>Spirochaetota</taxon>
        <taxon>Spirochaetia</taxon>
        <taxon>Spirochaetales</taxon>
        <taxon>Spirochaetaceae</taxon>
        <taxon>Entomospira</taxon>
    </lineage>
</organism>
<gene>
    <name evidence="10" type="primary">dnaE</name>
    <name evidence="10" type="ORF">HCT14_05690</name>
</gene>
<reference evidence="10 11" key="1">
    <citation type="submission" date="2020-03" db="EMBL/GenBank/DDBJ databases">
        <title>Spirochaetal bacteria isolated from arthropods constitute a novel genus Entomospira genus novum within the order Spirochaetales.</title>
        <authorList>
            <person name="Grana-Miraglia L."/>
            <person name="Sikutova S."/>
            <person name="Fingerle V."/>
            <person name="Sing A."/>
            <person name="Castillo-Ramirez S."/>
            <person name="Margos G."/>
            <person name="Rudolf I."/>
        </authorList>
    </citation>
    <scope>NUCLEOTIDE SEQUENCE [LARGE SCALE GENOMIC DNA]</scope>
    <source>
        <strain evidence="10 11">BR193</strain>
    </source>
</reference>
<evidence type="ECO:0000256" key="7">
    <source>
        <dbReference type="ARBA" id="ARBA00022932"/>
    </source>
</evidence>
<evidence type="ECO:0000256" key="6">
    <source>
        <dbReference type="ARBA" id="ARBA00022705"/>
    </source>
</evidence>
<dbReference type="CDD" id="cd12113">
    <property type="entry name" value="PHP_PolIIIA_DnaE3"/>
    <property type="match status" value="1"/>
</dbReference>
<dbReference type="GO" id="GO:0003676">
    <property type="term" value="F:nucleic acid binding"/>
    <property type="evidence" value="ECO:0007669"/>
    <property type="project" value="InterPro"/>
</dbReference>
<dbReference type="InterPro" id="IPR040982">
    <property type="entry name" value="DNA_pol3_finger"/>
</dbReference>
<dbReference type="GO" id="GO:0003887">
    <property type="term" value="F:DNA-directed DNA polymerase activity"/>
    <property type="evidence" value="ECO:0007669"/>
    <property type="project" value="UniProtKB-KW"/>
</dbReference>
<dbReference type="Gene3D" id="3.20.20.140">
    <property type="entry name" value="Metal-dependent hydrolases"/>
    <property type="match status" value="1"/>
</dbReference>
<evidence type="ECO:0000256" key="4">
    <source>
        <dbReference type="ARBA" id="ARBA00022679"/>
    </source>
</evidence>
<dbReference type="InterPro" id="IPR029460">
    <property type="entry name" value="DNAPol_HHH"/>
</dbReference>
<dbReference type="RefSeq" id="WP_167700579.1">
    <property type="nucleotide sequence ID" value="NZ_CP118174.1"/>
</dbReference>
<dbReference type="NCBIfam" id="TIGR00594">
    <property type="entry name" value="polc"/>
    <property type="match status" value="1"/>
</dbReference>
<protein>
    <recommendedName>
        <fullName evidence="3">DNA polymerase III subunit alpha</fullName>
        <ecNumber evidence="2">2.7.7.7</ecNumber>
    </recommendedName>
</protein>
<dbReference type="SMART" id="SM00481">
    <property type="entry name" value="POLIIIAc"/>
    <property type="match status" value="1"/>
</dbReference>
<dbReference type="InterPro" id="IPR011708">
    <property type="entry name" value="DNA_pol3_alpha_NTPase_dom"/>
</dbReference>
<dbReference type="AlphaFoldDB" id="A0A968KRR2"/>
<dbReference type="Pfam" id="PF02811">
    <property type="entry name" value="PHP"/>
    <property type="match status" value="1"/>
</dbReference>
<dbReference type="Gene3D" id="1.10.10.1600">
    <property type="entry name" value="Bacterial DNA polymerase III alpha subunit, thumb domain"/>
    <property type="match status" value="1"/>
</dbReference>
<dbReference type="InterPro" id="IPR004805">
    <property type="entry name" value="DnaE2/DnaE/PolC"/>
</dbReference>
<comment type="subcellular location">
    <subcellularLocation>
        <location evidence="1">Cytoplasm</location>
    </subcellularLocation>
</comment>
<dbReference type="Proteomes" id="UP000711995">
    <property type="component" value="Unassembled WGS sequence"/>
</dbReference>
<comment type="catalytic activity">
    <reaction evidence="8">
        <text>DNA(n) + a 2'-deoxyribonucleoside 5'-triphosphate = DNA(n+1) + diphosphate</text>
        <dbReference type="Rhea" id="RHEA:22508"/>
        <dbReference type="Rhea" id="RHEA-COMP:17339"/>
        <dbReference type="Rhea" id="RHEA-COMP:17340"/>
        <dbReference type="ChEBI" id="CHEBI:33019"/>
        <dbReference type="ChEBI" id="CHEBI:61560"/>
        <dbReference type="ChEBI" id="CHEBI:173112"/>
        <dbReference type="EC" id="2.7.7.7"/>
    </reaction>
</comment>
<keyword evidence="6" id="KW-0235">DNA replication</keyword>
<evidence type="ECO:0000256" key="8">
    <source>
        <dbReference type="ARBA" id="ARBA00049244"/>
    </source>
</evidence>
<keyword evidence="4 10" id="KW-0808">Transferase</keyword>
<dbReference type="Pfam" id="PF07733">
    <property type="entry name" value="DNA_pol3_alpha"/>
    <property type="match status" value="1"/>
</dbReference>
<evidence type="ECO:0000313" key="11">
    <source>
        <dbReference type="Proteomes" id="UP000711995"/>
    </source>
</evidence>
<dbReference type="Gene3D" id="1.10.150.870">
    <property type="match status" value="1"/>
</dbReference>
<sequence length="1182" mass="133785">MEYPFVHLHNHSEFSLLDGSIRVEDLAKKAASLGMPAIALTDHGNMFGALYFQKACQKVGIKPIIGCEVYIAPKGRHIRSKDNRYYHMCLFCMNETGYKNLLYLTSQASIDGFYHRPRIDDELLQAHHEGLICSSACLGGEIAQHLINNRYEIAKERALFYRDLFGEGNFYLEIQHHGYPEEDLNRKLMIQLSQETGIPIIATNDIHYLEQEDKETNDILICIGTQRKFHETNRMMAADNCYFRTAEEMYALFHDIPEALANTVELANKCHLVIPESGPVLPHYEIPDTFNNPTEYLRHLVHKGLKDRYSEVTQEILDRAEFEIQTIDTMHFSGYFLIVWDFIDWARKANISVGPGRGSGAGSIVAYALKITDVDPLKYNLLFERFLNPERISMPDFDIDFNDERRDEVIEYVTQKYGSDHVAGITTFGTLATKAALKDVARVLDIPFNESLQITKAIDETILPDDGSVKLSVASARQYNPFLKGLYNKGDNYAKLFDVAAKIEGLTRNIGTHACGKVIGRSPVVDYVPLIFDQKSNSINTAFESKIIEDCGLVKMDFLGLKTLSIIDNTVAMIQKVHPEFSINTIPEDDALTFKLFCEGKTHSIFQFESEGMQKILKDAQPNSIEDLIALNALYRPGPMQFIPEFIKGKRSPNRVKYFHSSLKEILKPTYGVIVYQEQVMQVAQVYAGYSLGGADLLRRAMGKKKKEEMDKQEQIFIEGAVANGHSKESAAELFQILLPFAGYGFNKSHAAAYSILAYQTAYLKAHFPAEFMAANLSNDMNAPKAFLKCIDETRSMGISIQPPEINHSHEHFTAEDNVIYYGLLGIKGLGETAAADIIKARSKVGRFTSFLHFLETMAKEKYTLNKRVIETLILAGLFDQIEPNRSRSFLRYNHTFAIDWAIKLNNMDDDPNQSLFDFTEELSHTPFQYIEMPEWEEDEHGSRIHHQLTTEETLAFEHDILGFYVSGHPLEPYRQEWKSKQSLNLLDLDNLNKTSIYTVIGIMKHLQVRPTKKGSLMASATLEDFNGSITIVFFSKILTDTNNSLLRTREGKAIGVQGKLELDRGSDPQLIVENLFLPEENDPSVITKDDHDITTDQGRNQPQAVNMFLLEQAINEVSLHALKIALNRQKGTLPVTLFIGGKDGCAIPLSDIALSETFFLDPQIIDLKKSLIENWEFVATC</sequence>
<dbReference type="EMBL" id="JAATLJ010000001">
    <property type="protein sequence ID" value="NIZ40994.1"/>
    <property type="molecule type" value="Genomic_DNA"/>
</dbReference>
<dbReference type="GO" id="GO:0005737">
    <property type="term" value="C:cytoplasm"/>
    <property type="evidence" value="ECO:0007669"/>
    <property type="project" value="UniProtKB-SubCell"/>
</dbReference>
<accession>A0A968KRR2</accession>
<dbReference type="InterPro" id="IPR004365">
    <property type="entry name" value="NA-bd_OB_tRNA"/>
</dbReference>
<keyword evidence="7" id="KW-0239">DNA-directed DNA polymerase</keyword>
<dbReference type="NCBIfam" id="NF005298">
    <property type="entry name" value="PRK06826.1"/>
    <property type="match status" value="1"/>
</dbReference>
<dbReference type="Pfam" id="PF17657">
    <property type="entry name" value="DNA_pol3_finger"/>
    <property type="match status" value="1"/>
</dbReference>
<dbReference type="InterPro" id="IPR004013">
    <property type="entry name" value="PHP_dom"/>
</dbReference>
<dbReference type="NCBIfam" id="NF004226">
    <property type="entry name" value="PRK05673.1"/>
    <property type="match status" value="1"/>
</dbReference>
<dbReference type="InterPro" id="IPR016195">
    <property type="entry name" value="Pol/histidinol_Pase-like"/>
</dbReference>
<dbReference type="Pfam" id="PF01336">
    <property type="entry name" value="tRNA_anti-codon"/>
    <property type="match status" value="1"/>
</dbReference>
<dbReference type="Pfam" id="PF14579">
    <property type="entry name" value="HHH_6"/>
    <property type="match status" value="1"/>
</dbReference>
<proteinExistence type="predicted"/>
<dbReference type="SUPFAM" id="SSF89550">
    <property type="entry name" value="PHP domain-like"/>
    <property type="match status" value="1"/>
</dbReference>
<keyword evidence="11" id="KW-1185">Reference proteome</keyword>
<dbReference type="CDD" id="cd04485">
    <property type="entry name" value="DnaE_OBF"/>
    <property type="match status" value="1"/>
</dbReference>
<dbReference type="GO" id="GO:0008408">
    <property type="term" value="F:3'-5' exonuclease activity"/>
    <property type="evidence" value="ECO:0007669"/>
    <property type="project" value="InterPro"/>
</dbReference>
<dbReference type="InterPro" id="IPR003141">
    <property type="entry name" value="Pol/His_phosphatase_N"/>
</dbReference>
<feature type="domain" description="Polymerase/histidinol phosphatase N-terminal" evidence="9">
    <location>
        <begin position="6"/>
        <end position="73"/>
    </location>
</feature>
<evidence type="ECO:0000313" key="10">
    <source>
        <dbReference type="EMBL" id="NIZ40994.1"/>
    </source>
</evidence>
<comment type="caution">
    <text evidence="10">The sequence shown here is derived from an EMBL/GenBank/DDBJ whole genome shotgun (WGS) entry which is preliminary data.</text>
</comment>
<evidence type="ECO:0000256" key="3">
    <source>
        <dbReference type="ARBA" id="ARBA00019114"/>
    </source>
</evidence>
<evidence type="ECO:0000259" key="9">
    <source>
        <dbReference type="SMART" id="SM00481"/>
    </source>
</evidence>
<dbReference type="GO" id="GO:0006260">
    <property type="term" value="P:DNA replication"/>
    <property type="evidence" value="ECO:0007669"/>
    <property type="project" value="UniProtKB-KW"/>
</dbReference>
<evidence type="ECO:0000256" key="1">
    <source>
        <dbReference type="ARBA" id="ARBA00004496"/>
    </source>
</evidence>
<dbReference type="PANTHER" id="PTHR32294:SF0">
    <property type="entry name" value="DNA POLYMERASE III SUBUNIT ALPHA"/>
    <property type="match status" value="1"/>
</dbReference>
<evidence type="ECO:0000256" key="5">
    <source>
        <dbReference type="ARBA" id="ARBA00022695"/>
    </source>
</evidence>
<dbReference type="EC" id="2.7.7.7" evidence="2"/>
<name>A0A968KRR2_9SPIO</name>
<keyword evidence="5 10" id="KW-0548">Nucleotidyltransferase</keyword>
<evidence type="ECO:0000256" key="2">
    <source>
        <dbReference type="ARBA" id="ARBA00012417"/>
    </source>
</evidence>